<evidence type="ECO:0000256" key="1">
    <source>
        <dbReference type="ARBA" id="ARBA00004123"/>
    </source>
</evidence>
<dbReference type="OrthoDB" id="10266662at2759"/>
<dbReference type="GO" id="GO:0005730">
    <property type="term" value="C:nucleolus"/>
    <property type="evidence" value="ECO:0007669"/>
    <property type="project" value="TreeGrafter"/>
</dbReference>
<dbReference type="GO" id="GO:0030691">
    <property type="term" value="C:Noc2p-Noc3p complex"/>
    <property type="evidence" value="ECO:0007669"/>
    <property type="project" value="TreeGrafter"/>
</dbReference>
<feature type="compositionally biased region" description="Basic residues" evidence="4">
    <location>
        <begin position="1"/>
        <end position="40"/>
    </location>
</feature>
<organism evidence="5 6">
    <name type="scientific">Apophysomyces ossiformis</name>
    <dbReference type="NCBI Taxonomy" id="679940"/>
    <lineage>
        <taxon>Eukaryota</taxon>
        <taxon>Fungi</taxon>
        <taxon>Fungi incertae sedis</taxon>
        <taxon>Mucoromycota</taxon>
        <taxon>Mucoromycotina</taxon>
        <taxon>Mucoromycetes</taxon>
        <taxon>Mucorales</taxon>
        <taxon>Mucorineae</taxon>
        <taxon>Mucoraceae</taxon>
        <taxon>Apophysomyces</taxon>
    </lineage>
</organism>
<dbReference type="GO" id="GO:0042273">
    <property type="term" value="P:ribosomal large subunit biogenesis"/>
    <property type="evidence" value="ECO:0007669"/>
    <property type="project" value="TreeGrafter"/>
</dbReference>
<comment type="similarity">
    <text evidence="2">Belongs to the NOC2 family.</text>
</comment>
<dbReference type="PANTHER" id="PTHR12687:SF4">
    <property type="entry name" value="NUCLEOLAR COMPLEX PROTEIN 2 HOMOLOG"/>
    <property type="match status" value="1"/>
</dbReference>
<feature type="compositionally biased region" description="Basic and acidic residues" evidence="4">
    <location>
        <begin position="106"/>
        <end position="115"/>
    </location>
</feature>
<dbReference type="Proteomes" id="UP000605846">
    <property type="component" value="Unassembled WGS sequence"/>
</dbReference>
<dbReference type="AlphaFoldDB" id="A0A8H7BI35"/>
<dbReference type="PANTHER" id="PTHR12687">
    <property type="entry name" value="NUCLEOLAR COMPLEX 2 AND RAD4-RELATED"/>
    <property type="match status" value="1"/>
</dbReference>
<feature type="region of interest" description="Disordered" evidence="4">
    <location>
        <begin position="1"/>
        <end position="69"/>
    </location>
</feature>
<accession>A0A8H7BI35</accession>
<feature type="compositionally biased region" description="Acidic residues" evidence="4">
    <location>
        <begin position="116"/>
        <end position="160"/>
    </location>
</feature>
<evidence type="ECO:0000313" key="6">
    <source>
        <dbReference type="Proteomes" id="UP000605846"/>
    </source>
</evidence>
<evidence type="ECO:0000313" key="5">
    <source>
        <dbReference type="EMBL" id="KAF7722823.1"/>
    </source>
</evidence>
<keyword evidence="3" id="KW-0539">Nucleus</keyword>
<reference evidence="5" key="1">
    <citation type="submission" date="2020-01" db="EMBL/GenBank/DDBJ databases">
        <title>Genome Sequencing of Three Apophysomyces-Like Fungal Strains Confirms a Novel Fungal Genus in the Mucoromycota with divergent Burkholderia-like Endosymbiotic Bacteria.</title>
        <authorList>
            <person name="Stajich J.E."/>
            <person name="Macias A.M."/>
            <person name="Carter-House D."/>
            <person name="Lovett B."/>
            <person name="Kasson L.R."/>
            <person name="Berry K."/>
            <person name="Grigoriev I."/>
            <person name="Chang Y."/>
            <person name="Spatafora J."/>
            <person name="Kasson M.T."/>
        </authorList>
    </citation>
    <scope>NUCLEOTIDE SEQUENCE</scope>
    <source>
        <strain evidence="5">NRRL A-21654</strain>
    </source>
</reference>
<sequence length="639" mass="73733">MAKPKKSTIKFQKNRLKQTVERRKKNAQFKKMVARRKQRRTGNGPAETESRKDEAIEEQDNISAEDQSNVEEYFCGYVIDSDESLDLSDDEEEDLNVLDEFKAVESDEFELKKPEEEEEDIMEDDSDENDSMEGEDMEDFESVDDEDDEEEGEEVEEGDDNVQVVSSEVLAQWCKEANQKSPSALKHLLLAFRSVARSDDDCHFTYRVQNSKVYTKLIRKTLKIAYPILSQHIYLTKKVRHLSKTKNWPKLEKVVRLFLNNCIRLLRDVEQDEMVEYMLTELEPSIPYFGCFPKAAREYLRVLLDKWSDVALSCEVRAHCYRAIRLLATTAIDVEKRSYLGHALKGSYLVTARRATKINEVSLPVIQQLYEEASDLYAIEPKLSYQHADVYIRQLADHLKKAKKAQTVEAFKTIYTWQFVSCLDFWANVVAATCDPSSGAASPMQDIIHPLVDLSLHTLRLNPVPSFLPLRVHIIKTLIGLMDATGCYIPLSPYLFDIFDSDMFNGHGAQSDFAPFNWDLHLKTPKAYTDTKDSVYQIMYDSMIEFYACLGLSIAFPELAIPAIDKLKGYQRRMKGTRFVKSLRTLIEKLETHKNYIEQKRAAIEYGPNKLDEALSFLRNTAFEQTPFGNFLKKRAERT</sequence>
<evidence type="ECO:0000256" key="2">
    <source>
        <dbReference type="ARBA" id="ARBA00005907"/>
    </source>
</evidence>
<dbReference type="GO" id="GO:0005654">
    <property type="term" value="C:nucleoplasm"/>
    <property type="evidence" value="ECO:0007669"/>
    <property type="project" value="TreeGrafter"/>
</dbReference>
<comment type="caution">
    <text evidence="5">The sequence shown here is derived from an EMBL/GenBank/DDBJ whole genome shotgun (WGS) entry which is preliminary data.</text>
</comment>
<dbReference type="GO" id="GO:0030690">
    <property type="term" value="C:Noc1p-Noc2p complex"/>
    <property type="evidence" value="ECO:0007669"/>
    <property type="project" value="TreeGrafter"/>
</dbReference>
<dbReference type="Pfam" id="PF03715">
    <property type="entry name" value="Noc2"/>
    <property type="match status" value="1"/>
</dbReference>
<comment type="subcellular location">
    <subcellularLocation>
        <location evidence="1">Nucleus</location>
    </subcellularLocation>
</comment>
<evidence type="ECO:0000256" key="3">
    <source>
        <dbReference type="ARBA" id="ARBA00023242"/>
    </source>
</evidence>
<dbReference type="InterPro" id="IPR005343">
    <property type="entry name" value="Noc2"/>
</dbReference>
<keyword evidence="6" id="KW-1185">Reference proteome</keyword>
<evidence type="ECO:0000256" key="4">
    <source>
        <dbReference type="SAM" id="MobiDB-lite"/>
    </source>
</evidence>
<protein>
    <submittedName>
        <fullName evidence="5">Nucleolar Complex 2 protein</fullName>
    </submittedName>
</protein>
<gene>
    <name evidence="5" type="primary">NOC2_2</name>
    <name evidence="5" type="ORF">EC973_002668</name>
</gene>
<name>A0A8H7BI35_9FUNG</name>
<feature type="region of interest" description="Disordered" evidence="4">
    <location>
        <begin position="106"/>
        <end position="161"/>
    </location>
</feature>
<proteinExistence type="inferred from homology"/>
<dbReference type="EMBL" id="JABAYA010000175">
    <property type="protein sequence ID" value="KAF7722823.1"/>
    <property type="molecule type" value="Genomic_DNA"/>
</dbReference>